<feature type="region of interest" description="Disordered" evidence="1">
    <location>
        <begin position="451"/>
        <end position="489"/>
    </location>
</feature>
<gene>
    <name evidence="2" type="ORF">NESM_000904500</name>
</gene>
<evidence type="ECO:0000313" key="3">
    <source>
        <dbReference type="Proteomes" id="UP001430356"/>
    </source>
</evidence>
<evidence type="ECO:0000256" key="1">
    <source>
        <dbReference type="SAM" id="MobiDB-lite"/>
    </source>
</evidence>
<feature type="region of interest" description="Disordered" evidence="1">
    <location>
        <begin position="313"/>
        <end position="334"/>
    </location>
</feature>
<feature type="compositionally biased region" description="Basic residues" evidence="1">
    <location>
        <begin position="457"/>
        <end position="481"/>
    </location>
</feature>
<reference evidence="2 3" key="1">
    <citation type="journal article" date="2021" name="MBio">
        <title>A New Model Trypanosomatid, Novymonas esmeraldas: Genomic Perception of Its 'Candidatus Pandoraea novymonadis' Endosymbiont.</title>
        <authorList>
            <person name="Zakharova A."/>
            <person name="Saura A."/>
            <person name="Butenko A."/>
            <person name="Podesvova L."/>
            <person name="Warmusova S."/>
            <person name="Kostygov A.Y."/>
            <person name="Nenarokova A."/>
            <person name="Lukes J."/>
            <person name="Opperdoes F.R."/>
            <person name="Yurchenko V."/>
        </authorList>
    </citation>
    <scope>NUCLEOTIDE SEQUENCE [LARGE SCALE GENOMIC DNA]</scope>
    <source>
        <strain evidence="2 3">E262AT.01</strain>
    </source>
</reference>
<keyword evidence="3" id="KW-1185">Reference proteome</keyword>
<proteinExistence type="predicted"/>
<dbReference type="EMBL" id="JAECZO010000292">
    <property type="protein sequence ID" value="KAK7199321.1"/>
    <property type="molecule type" value="Genomic_DNA"/>
</dbReference>
<comment type="caution">
    <text evidence="2">The sequence shown here is derived from an EMBL/GenBank/DDBJ whole genome shotgun (WGS) entry which is preliminary data.</text>
</comment>
<name>A0AAW0F0B5_9TRYP</name>
<organism evidence="2 3">
    <name type="scientific">Novymonas esmeraldas</name>
    <dbReference type="NCBI Taxonomy" id="1808958"/>
    <lineage>
        <taxon>Eukaryota</taxon>
        <taxon>Discoba</taxon>
        <taxon>Euglenozoa</taxon>
        <taxon>Kinetoplastea</taxon>
        <taxon>Metakinetoplastina</taxon>
        <taxon>Trypanosomatida</taxon>
        <taxon>Trypanosomatidae</taxon>
        <taxon>Novymonas</taxon>
    </lineage>
</organism>
<accession>A0AAW0F0B5</accession>
<dbReference type="Proteomes" id="UP001430356">
    <property type="component" value="Unassembled WGS sequence"/>
</dbReference>
<dbReference type="AlphaFoldDB" id="A0AAW0F0B5"/>
<feature type="compositionally biased region" description="Basic residues" evidence="1">
    <location>
        <begin position="87"/>
        <end position="106"/>
    </location>
</feature>
<evidence type="ECO:0000313" key="2">
    <source>
        <dbReference type="EMBL" id="KAK7199321.1"/>
    </source>
</evidence>
<sequence>MQEHSHVLLQHRLHAGQLGVGVCREQRDGEVQRGSPRLVCAGHLSHSADKPGVQRRVCITVLRRWCRGGLREAGALRPPCRPDGGQHSRRLCGSRLSAGRRGHRRRLRLRQRAALRRLSEGGSERRAAEQTLAAPLLRPVALLQRVKELEHAMPRRRRWRRRCGRRALCPPRQLMSLGPASEGQLQLLQHLQHARRAERRRHPRAQRGWCKGVVPHVGCRSRRHRRLGSAAKVLQPISASLESSPEGLTRAGGVHCRRRGCVSVRVVEECRQRAPQRRRRSRRIVVGRHRVLQARLEHFNRMRCVGGVSGGVGGAGGSGDGRRRRSVGGGGGRARPLRLHVLEREEDIMSAGEGLQRRHGRGAPLPLLQQRLNPEHHASDSEMEVADQDQLILRQRRQRLGHVGEQRGRSGSGSTVVPTIASCRRICRGGRAATLAHAGVGSRRVDGLQSVQETPVQHRKPRRHGRRRRCRGAVRRGHGRRGSGGGARWHGCDQDVAEARHHLIHSVQQERVSGWRGGRRRHRTGVAEAALMLGAERPKTLLYERRQGHRTDDVQHGS</sequence>
<protein>
    <submittedName>
        <fullName evidence="2">Uncharacterized protein</fullName>
    </submittedName>
</protein>
<feature type="region of interest" description="Disordered" evidence="1">
    <location>
        <begin position="77"/>
        <end position="106"/>
    </location>
</feature>